<evidence type="ECO:0008006" key="5">
    <source>
        <dbReference type="Google" id="ProtNLM"/>
    </source>
</evidence>
<feature type="compositionally biased region" description="Low complexity" evidence="1">
    <location>
        <begin position="29"/>
        <end position="39"/>
    </location>
</feature>
<feature type="chain" id="PRO_5046738667" description="PknH-like extracellular domain-containing protein" evidence="2">
    <location>
        <begin position="31"/>
        <end position="208"/>
    </location>
</feature>
<comment type="caution">
    <text evidence="3">The sequence shown here is derived from an EMBL/GenBank/DDBJ whole genome shotgun (WGS) entry which is preliminary data.</text>
</comment>
<keyword evidence="2" id="KW-0732">Signal</keyword>
<proteinExistence type="predicted"/>
<dbReference type="EMBL" id="JAFFZM010000017">
    <property type="protein sequence ID" value="MBO8201781.1"/>
    <property type="molecule type" value="Genomic_DNA"/>
</dbReference>
<feature type="signal peptide" evidence="2">
    <location>
        <begin position="1"/>
        <end position="30"/>
    </location>
</feature>
<accession>A0ABS3Y2E7</accession>
<dbReference type="Proteomes" id="UP000721954">
    <property type="component" value="Unassembled WGS sequence"/>
</dbReference>
<reference evidence="3 4" key="1">
    <citation type="submission" date="2021-02" db="EMBL/GenBank/DDBJ databases">
        <title>Streptomyces spirodelae sp. nov., isolated from duckweed.</title>
        <authorList>
            <person name="Saimee Y."/>
            <person name="Duangmal K."/>
        </authorList>
    </citation>
    <scope>NUCLEOTIDE SEQUENCE [LARGE SCALE GENOMIC DNA]</scope>
    <source>
        <strain evidence="3 4">DSM 42105</strain>
    </source>
</reference>
<dbReference type="RefSeq" id="WP_209213378.1">
    <property type="nucleotide sequence ID" value="NZ_JAFFZM010000017.1"/>
</dbReference>
<evidence type="ECO:0000313" key="4">
    <source>
        <dbReference type="Proteomes" id="UP000721954"/>
    </source>
</evidence>
<feature type="region of interest" description="Disordered" evidence="1">
    <location>
        <begin position="29"/>
        <end position="58"/>
    </location>
</feature>
<sequence>MRSRSIVGTATTTAAATAALLTAATATATAAPATPRATAPGFLTADDLPPHQTSPWYAGPVGKGLPDPEPFCVDGAIPDKAGTYHRLFGTEYDTHAAQVSVVTKAPKAAGKLAAALEKRVANCAADWLRNNPGSTASWDDYGTVDAGDSAHIYGVHTAPPESEHGVNMFAVIRKGAKVTVVRWAEMGTLEHAPVAAFRTTTTKAAARL</sequence>
<gene>
    <name evidence="3" type="ORF">JW613_26290</name>
</gene>
<evidence type="ECO:0000256" key="2">
    <source>
        <dbReference type="SAM" id="SignalP"/>
    </source>
</evidence>
<evidence type="ECO:0000256" key="1">
    <source>
        <dbReference type="SAM" id="MobiDB-lite"/>
    </source>
</evidence>
<protein>
    <recommendedName>
        <fullName evidence="5">PknH-like extracellular domain-containing protein</fullName>
    </recommendedName>
</protein>
<organism evidence="3 4">
    <name type="scientific">Streptomyces smyrnaeus</name>
    <dbReference type="NCBI Taxonomy" id="1387713"/>
    <lineage>
        <taxon>Bacteria</taxon>
        <taxon>Bacillati</taxon>
        <taxon>Actinomycetota</taxon>
        <taxon>Actinomycetes</taxon>
        <taxon>Kitasatosporales</taxon>
        <taxon>Streptomycetaceae</taxon>
        <taxon>Streptomyces</taxon>
    </lineage>
</organism>
<keyword evidence="4" id="KW-1185">Reference proteome</keyword>
<name>A0ABS3Y2E7_9ACTN</name>
<evidence type="ECO:0000313" key="3">
    <source>
        <dbReference type="EMBL" id="MBO8201781.1"/>
    </source>
</evidence>
<dbReference type="GeneID" id="96262135"/>